<reference evidence="1 2" key="1">
    <citation type="submission" date="2021-07" db="EMBL/GenBank/DDBJ databases">
        <authorList>
            <person name="Palmer J.M."/>
        </authorList>
    </citation>
    <scope>NUCLEOTIDE SEQUENCE [LARGE SCALE GENOMIC DNA]</scope>
    <source>
        <strain evidence="1 2">AT_MEX2019</strain>
        <tissue evidence="1">Muscle</tissue>
    </source>
</reference>
<evidence type="ECO:0000313" key="1">
    <source>
        <dbReference type="EMBL" id="MED6231604.1"/>
    </source>
</evidence>
<keyword evidence="2" id="KW-1185">Reference proteome</keyword>
<organism evidence="1 2">
    <name type="scientific">Ataeniobius toweri</name>
    <dbReference type="NCBI Taxonomy" id="208326"/>
    <lineage>
        <taxon>Eukaryota</taxon>
        <taxon>Metazoa</taxon>
        <taxon>Chordata</taxon>
        <taxon>Craniata</taxon>
        <taxon>Vertebrata</taxon>
        <taxon>Euteleostomi</taxon>
        <taxon>Actinopterygii</taxon>
        <taxon>Neopterygii</taxon>
        <taxon>Teleostei</taxon>
        <taxon>Neoteleostei</taxon>
        <taxon>Acanthomorphata</taxon>
        <taxon>Ovalentaria</taxon>
        <taxon>Atherinomorphae</taxon>
        <taxon>Cyprinodontiformes</taxon>
        <taxon>Goodeidae</taxon>
        <taxon>Ataeniobius</taxon>
    </lineage>
</organism>
<evidence type="ECO:0008006" key="3">
    <source>
        <dbReference type="Google" id="ProtNLM"/>
    </source>
</evidence>
<sequence length="130" mass="14249">MSLKGRLLSLSLLLSIIWLFLLFSLAPCLSCSHLLSQIKLASSGIQTVQGQNRDMLGAMDCPSVCACVCVCVCGGGGCYVETLKLFSPCPNRLEARPSPFNPLMLHHTLTHKQSPLNRQLWTHLTTHSKI</sequence>
<dbReference type="EMBL" id="JAHUTI010000099">
    <property type="protein sequence ID" value="MED6231604.1"/>
    <property type="molecule type" value="Genomic_DNA"/>
</dbReference>
<dbReference type="Proteomes" id="UP001345963">
    <property type="component" value="Unassembled WGS sequence"/>
</dbReference>
<name>A0ABU7A0M5_9TELE</name>
<protein>
    <recommendedName>
        <fullName evidence="3">Secreted protein</fullName>
    </recommendedName>
</protein>
<accession>A0ABU7A0M5</accession>
<comment type="caution">
    <text evidence="1">The sequence shown here is derived from an EMBL/GenBank/DDBJ whole genome shotgun (WGS) entry which is preliminary data.</text>
</comment>
<evidence type="ECO:0000313" key="2">
    <source>
        <dbReference type="Proteomes" id="UP001345963"/>
    </source>
</evidence>
<proteinExistence type="predicted"/>
<gene>
    <name evidence="1" type="ORF">ATANTOWER_032771</name>
</gene>